<keyword evidence="5" id="KW-1185">Reference proteome</keyword>
<dbReference type="Gene3D" id="3.40.50.300">
    <property type="entry name" value="P-loop containing nucleotide triphosphate hydrolases"/>
    <property type="match status" value="1"/>
</dbReference>
<keyword evidence="4" id="KW-0378">Hydrolase</keyword>
<dbReference type="RefSeq" id="WP_101808787.1">
    <property type="nucleotide sequence ID" value="NZ_NFEZ01000004.1"/>
</dbReference>
<dbReference type="PANTHER" id="PTHR30486">
    <property type="entry name" value="TWITCHING MOTILITY PROTEIN PILT"/>
    <property type="match status" value="1"/>
</dbReference>
<gene>
    <name evidence="4" type="ORF">B8V81_3394</name>
</gene>
<dbReference type="InterPro" id="IPR050921">
    <property type="entry name" value="T4SS_GSP_E_ATPase"/>
</dbReference>
<dbReference type="Proteomes" id="UP000234789">
    <property type="component" value="Unassembled WGS sequence"/>
</dbReference>
<comment type="caution">
    <text evidence="4">The sequence shown here is derived from an EMBL/GenBank/DDBJ whole genome shotgun (WGS) entry which is preliminary data.</text>
</comment>
<dbReference type="InterPro" id="IPR001482">
    <property type="entry name" value="T2SS/T4SS_dom"/>
</dbReference>
<evidence type="ECO:0000313" key="5">
    <source>
        <dbReference type="Proteomes" id="UP000234789"/>
    </source>
</evidence>
<evidence type="ECO:0000259" key="3">
    <source>
        <dbReference type="Pfam" id="PF00437"/>
    </source>
</evidence>
<dbReference type="SUPFAM" id="SSF52540">
    <property type="entry name" value="P-loop containing nucleoside triphosphate hydrolases"/>
    <property type="match status" value="1"/>
</dbReference>
<dbReference type="AlphaFoldDB" id="A0A2N5N3Q4"/>
<accession>A0A2N5N3Q4</accession>
<dbReference type="Pfam" id="PF00437">
    <property type="entry name" value="T2SSE"/>
    <property type="match status" value="1"/>
</dbReference>
<name>A0A2N5N3Q4_9BACL</name>
<evidence type="ECO:0000313" key="4">
    <source>
        <dbReference type="EMBL" id="PLT44963.1"/>
    </source>
</evidence>
<dbReference type="Gene3D" id="3.30.450.380">
    <property type="match status" value="1"/>
</dbReference>
<evidence type="ECO:0000256" key="1">
    <source>
        <dbReference type="ARBA" id="ARBA00006611"/>
    </source>
</evidence>
<dbReference type="InterPro" id="IPR027417">
    <property type="entry name" value="P-loop_NTPase"/>
</dbReference>
<reference evidence="4 5" key="1">
    <citation type="submission" date="2017-05" db="EMBL/GenBank/DDBJ databases">
        <title>Functional genome analysis of Paenibacillus pasadenensis strain R16: insights on endophytic life style and antifungal activity.</title>
        <authorList>
            <person name="Passera A."/>
            <person name="Marcolungo L."/>
            <person name="Casati P."/>
            <person name="Brasca M."/>
            <person name="Quaglino F."/>
            <person name="Delledonne M."/>
        </authorList>
    </citation>
    <scope>NUCLEOTIDE SEQUENCE [LARGE SCALE GENOMIC DNA]</scope>
    <source>
        <strain evidence="4 5">R16</strain>
    </source>
</reference>
<dbReference type="CDD" id="cd01130">
    <property type="entry name" value="VirB11-like_ATPase"/>
    <property type="match status" value="1"/>
</dbReference>
<feature type="domain" description="Bacterial type II secretion system protein E" evidence="3">
    <location>
        <begin position="72"/>
        <end position="353"/>
    </location>
</feature>
<comment type="similarity">
    <text evidence="1">Belongs to the GSP E family.</text>
</comment>
<organism evidence="4 5">
    <name type="scientific">Paenibacillus pasadenensis</name>
    <dbReference type="NCBI Taxonomy" id="217090"/>
    <lineage>
        <taxon>Bacteria</taxon>
        <taxon>Bacillati</taxon>
        <taxon>Bacillota</taxon>
        <taxon>Bacilli</taxon>
        <taxon>Bacillales</taxon>
        <taxon>Paenibacillaceae</taxon>
        <taxon>Paenibacillus</taxon>
    </lineage>
</organism>
<evidence type="ECO:0000256" key="2">
    <source>
        <dbReference type="SAM" id="MobiDB-lite"/>
    </source>
</evidence>
<dbReference type="GO" id="GO:0016887">
    <property type="term" value="F:ATP hydrolysis activity"/>
    <property type="evidence" value="ECO:0007669"/>
    <property type="project" value="InterPro"/>
</dbReference>
<feature type="region of interest" description="Disordered" evidence="2">
    <location>
        <begin position="397"/>
        <end position="423"/>
    </location>
</feature>
<sequence>MSGPAARPAGHIAASLREQIRAAIDAGGEIGDDELMRTVERTVDRWEGSVRLVSSERLRLVRQLFHSFRGLDVLEPLLKDDSITEIMINGHRQLFAERAGRVEPLREQFESRERLEDLIQAIVAQVNRVVNESSPIVDARLADGSRVHIVLPPASLSGPVVTIRKFPKRPLLMDGLVACGCLTEDAAGFLRTLVRAGFNIFISGGTGSGKTTFLNALSRSIPDEERVVTIEDSAELQLQVPNLVRLETRNANTEGKGALPMRQLIRASLRMRPNRIIVGEVRGEEAADMLAAMNTGHDGSMSSGHANSAKDMLSRLETMVLAAAELPVAAIRQQILSAVDVIVHLSRMRDHSRKVLEISQLAGIEGGEIRLEPLYRYEAGPDGASMLRRTTAELRRSDKWERAGGEPFGASSSSAKEERDDGD</sequence>
<proteinExistence type="inferred from homology"/>
<protein>
    <submittedName>
        <fullName evidence="4">Type II/IV secretion system ATP hydrolase TadA/VirB11/CpaF, TadA subfamily</fullName>
    </submittedName>
</protein>
<dbReference type="PANTHER" id="PTHR30486:SF15">
    <property type="entry name" value="TYPE II_IV SECRETION SYSTEM ATPASE"/>
    <property type="match status" value="1"/>
</dbReference>
<dbReference type="EMBL" id="NFEZ01000004">
    <property type="protein sequence ID" value="PLT44963.1"/>
    <property type="molecule type" value="Genomic_DNA"/>
</dbReference>